<gene>
    <name evidence="11" type="ORF">G5A66_00700</name>
    <name evidence="10" type="ORF">G5A75_02110</name>
</gene>
<dbReference type="InterPro" id="IPR002347">
    <property type="entry name" value="SDR_fam"/>
</dbReference>
<evidence type="ECO:0000313" key="10">
    <source>
        <dbReference type="EMBL" id="NSK13686.1"/>
    </source>
</evidence>
<reference evidence="12 13" key="1">
    <citation type="journal article" date="2020" name="Cell Host Microbe">
        <title>Functional and Genomic Variation between Human-Derived Isolates of Lachnospiraceae Reveals Inter- and Intra-Species Diversity.</title>
        <authorList>
            <person name="Sorbara M.T."/>
            <person name="Littmann E.R."/>
            <person name="Fontana E."/>
            <person name="Moody T.U."/>
            <person name="Kohout C.E."/>
            <person name="Gjonbalaj M."/>
            <person name="Eaton V."/>
            <person name="Seok R."/>
            <person name="Leiner I.M."/>
            <person name="Pamer E.G."/>
        </authorList>
    </citation>
    <scope>NUCLEOTIDE SEQUENCE [LARGE SCALE GENOMIC DNA]</scope>
    <source>
        <strain evidence="11 12">MSK.17.11</strain>
        <strain evidence="10 13">MSK.17.38</strain>
    </source>
</reference>
<reference evidence="11" key="2">
    <citation type="submission" date="2020-02" db="EMBL/GenBank/DDBJ databases">
        <authorList>
            <person name="Littmann E."/>
            <person name="Sorbara M."/>
        </authorList>
    </citation>
    <scope>NUCLEOTIDE SEQUENCE</scope>
    <source>
        <strain evidence="11">MSK.17.11</strain>
        <strain evidence="10">MSK.17.38</strain>
    </source>
</reference>
<evidence type="ECO:0000256" key="2">
    <source>
        <dbReference type="ARBA" id="ARBA00006484"/>
    </source>
</evidence>
<evidence type="ECO:0000256" key="7">
    <source>
        <dbReference type="ARBA" id="ARBA00023098"/>
    </source>
</evidence>
<keyword evidence="4" id="KW-0276">Fatty acid metabolism</keyword>
<comment type="similarity">
    <text evidence="2 9">Belongs to the short-chain dehydrogenases/reductases (SDR) family.</text>
</comment>
<keyword evidence="3" id="KW-0444">Lipid biosynthesis</keyword>
<dbReference type="GO" id="GO:0030497">
    <property type="term" value="P:fatty acid elongation"/>
    <property type="evidence" value="ECO:0007669"/>
    <property type="project" value="TreeGrafter"/>
</dbReference>
<evidence type="ECO:0000256" key="8">
    <source>
        <dbReference type="ARBA" id="ARBA00023160"/>
    </source>
</evidence>
<dbReference type="Gene3D" id="3.40.50.720">
    <property type="entry name" value="NAD(P)-binding Rossmann-like Domain"/>
    <property type="match status" value="1"/>
</dbReference>
<protein>
    <submittedName>
        <fullName evidence="11">SDR family NAD(P)-dependent oxidoreductase</fullName>
    </submittedName>
</protein>
<dbReference type="PANTHER" id="PTHR43086">
    <property type="entry name" value="VERY-LONG-CHAIN 3-OXOOACYL-COA REDUCTASE"/>
    <property type="match status" value="1"/>
</dbReference>
<dbReference type="SUPFAM" id="SSF51735">
    <property type="entry name" value="NAD(P)-binding Rossmann-fold domains"/>
    <property type="match status" value="1"/>
</dbReference>
<keyword evidence="5" id="KW-0521">NADP</keyword>
<dbReference type="InterPro" id="IPR020904">
    <property type="entry name" value="Sc_DH/Rdtase_CS"/>
</dbReference>
<dbReference type="EMBL" id="JAAITX010000001">
    <property type="protein sequence ID" value="NVH57185.1"/>
    <property type="molecule type" value="Genomic_DNA"/>
</dbReference>
<dbReference type="PRINTS" id="PR00080">
    <property type="entry name" value="SDRFAMILY"/>
</dbReference>
<dbReference type="PRINTS" id="PR00081">
    <property type="entry name" value="GDHRDH"/>
</dbReference>
<dbReference type="InterPro" id="IPR036291">
    <property type="entry name" value="NAD(P)-bd_dom_sf"/>
</dbReference>
<dbReference type="Proteomes" id="UP000528555">
    <property type="component" value="Unassembled WGS sequence"/>
</dbReference>
<dbReference type="PANTHER" id="PTHR43086:SF2">
    <property type="entry name" value="HYDROXYSTEROID DEHYDROGENASE-LIKE PROTEIN 1"/>
    <property type="match status" value="1"/>
</dbReference>
<evidence type="ECO:0000256" key="3">
    <source>
        <dbReference type="ARBA" id="ARBA00022516"/>
    </source>
</evidence>
<dbReference type="AlphaFoldDB" id="A0A850HAK7"/>
<evidence type="ECO:0000256" key="6">
    <source>
        <dbReference type="ARBA" id="ARBA00023002"/>
    </source>
</evidence>
<name>A0A850HAK7_9FIRM</name>
<comment type="pathway">
    <text evidence="1">Lipid metabolism; fatty acid biosynthesis.</text>
</comment>
<evidence type="ECO:0000313" key="13">
    <source>
        <dbReference type="Proteomes" id="UP000701680"/>
    </source>
</evidence>
<evidence type="ECO:0000313" key="12">
    <source>
        <dbReference type="Proteomes" id="UP000528555"/>
    </source>
</evidence>
<dbReference type="Proteomes" id="UP000701680">
    <property type="component" value="Unassembled WGS sequence"/>
</dbReference>
<evidence type="ECO:0000313" key="11">
    <source>
        <dbReference type="EMBL" id="NVH57185.1"/>
    </source>
</evidence>
<proteinExistence type="inferred from homology"/>
<evidence type="ECO:0000256" key="9">
    <source>
        <dbReference type="RuleBase" id="RU000363"/>
    </source>
</evidence>
<dbReference type="GO" id="GO:0016491">
    <property type="term" value="F:oxidoreductase activity"/>
    <property type="evidence" value="ECO:0007669"/>
    <property type="project" value="UniProtKB-KW"/>
</dbReference>
<keyword evidence="7" id="KW-0443">Lipid metabolism</keyword>
<dbReference type="EMBL" id="JAAIUO010000001">
    <property type="protein sequence ID" value="NSK13686.1"/>
    <property type="molecule type" value="Genomic_DNA"/>
</dbReference>
<dbReference type="CDD" id="cd05233">
    <property type="entry name" value="SDR_c"/>
    <property type="match status" value="1"/>
</dbReference>
<keyword evidence="8" id="KW-0275">Fatty acid biosynthesis</keyword>
<dbReference type="PROSITE" id="PS00061">
    <property type="entry name" value="ADH_SHORT"/>
    <property type="match status" value="1"/>
</dbReference>
<evidence type="ECO:0000256" key="1">
    <source>
        <dbReference type="ARBA" id="ARBA00005194"/>
    </source>
</evidence>
<sequence>MKIAVITGASSGMGREFAVQVSKLYRNLDEIWVVARRTERLEELKKKLTVPVRIFDGDLGRDYIYERIEKSLDQKQAKIRLLVNAAGYGKMGFTEKLDSLDLCGMIQLNCIALTKMTHLCLPYMERGARVVQVASAAAFAPQPGFAVYAASKSYVYSFSRALRMELKKHGISVTAVCPGPVDTEFFDRAGSLPGKGKEGLLAEEASVVRLALLDAVWRKPVSVYGSTMKLCRIGAKILPDGILAWAMKKLNQV</sequence>
<evidence type="ECO:0000256" key="4">
    <source>
        <dbReference type="ARBA" id="ARBA00022832"/>
    </source>
</evidence>
<dbReference type="RefSeq" id="WP_173814235.1">
    <property type="nucleotide sequence ID" value="NZ_JAAITX010000001.1"/>
</dbReference>
<organism evidence="11 12">
    <name type="scientific">Dorea phocaeensis</name>
    <dbReference type="NCBI Taxonomy" id="2040291"/>
    <lineage>
        <taxon>Bacteria</taxon>
        <taxon>Bacillati</taxon>
        <taxon>Bacillota</taxon>
        <taxon>Clostridia</taxon>
        <taxon>Lachnospirales</taxon>
        <taxon>Lachnospiraceae</taxon>
        <taxon>Dorea</taxon>
    </lineage>
</organism>
<comment type="caution">
    <text evidence="11">The sequence shown here is derived from an EMBL/GenBank/DDBJ whole genome shotgun (WGS) entry which is preliminary data.</text>
</comment>
<evidence type="ECO:0000256" key="5">
    <source>
        <dbReference type="ARBA" id="ARBA00022857"/>
    </source>
</evidence>
<accession>A0A850HAK7</accession>
<dbReference type="Pfam" id="PF00106">
    <property type="entry name" value="adh_short"/>
    <property type="match status" value="1"/>
</dbReference>
<keyword evidence="12" id="KW-1185">Reference proteome</keyword>
<keyword evidence="6" id="KW-0560">Oxidoreductase</keyword>